<evidence type="ECO:0000313" key="1">
    <source>
        <dbReference type="EMBL" id="RDB18727.1"/>
    </source>
</evidence>
<protein>
    <submittedName>
        <fullName evidence="1">Uncharacterized protein</fullName>
    </submittedName>
</protein>
<comment type="caution">
    <text evidence="1">The sequence shown here is derived from an EMBL/GenBank/DDBJ whole genome shotgun (WGS) entry which is preliminary data.</text>
</comment>
<proteinExistence type="predicted"/>
<gene>
    <name evidence="1" type="ORF">Hypma_014640</name>
</gene>
<name>A0A369JDQ0_HYPMA</name>
<dbReference type="InParanoid" id="A0A369JDQ0"/>
<dbReference type="Proteomes" id="UP000076154">
    <property type="component" value="Unassembled WGS sequence"/>
</dbReference>
<organism evidence="1 2">
    <name type="scientific">Hypsizygus marmoreus</name>
    <name type="common">White beech mushroom</name>
    <name type="synonym">Agaricus marmoreus</name>
    <dbReference type="NCBI Taxonomy" id="39966"/>
    <lineage>
        <taxon>Eukaryota</taxon>
        <taxon>Fungi</taxon>
        <taxon>Dikarya</taxon>
        <taxon>Basidiomycota</taxon>
        <taxon>Agaricomycotina</taxon>
        <taxon>Agaricomycetes</taxon>
        <taxon>Agaricomycetidae</taxon>
        <taxon>Agaricales</taxon>
        <taxon>Tricholomatineae</taxon>
        <taxon>Lyophyllaceae</taxon>
        <taxon>Hypsizygus</taxon>
    </lineage>
</organism>
<keyword evidence="2" id="KW-1185">Reference proteome</keyword>
<evidence type="ECO:0000313" key="2">
    <source>
        <dbReference type="Proteomes" id="UP000076154"/>
    </source>
</evidence>
<dbReference type="AlphaFoldDB" id="A0A369JDQ0"/>
<accession>A0A369JDQ0</accession>
<sequence>MFLRESSLSSFAGFLHAATTSLRHSRSWGAGIFLFATLENCAGGLRLDVEDPSTTSSSFIRSVHFISNLGAVQFPQLEVKQFNLQKSTLTCALIVDITAGGPAEYTNPLFKFRTNASRMSPSPPASPPGVSIRRKSFTHLLARLDVPCRIPPKRSRLMRFLMQRRIQLYSQQ</sequence>
<reference evidence="1" key="1">
    <citation type="submission" date="2018-04" db="EMBL/GenBank/DDBJ databases">
        <title>Whole genome sequencing of Hypsizygus marmoreus.</title>
        <authorList>
            <person name="Choi I.-G."/>
            <person name="Min B."/>
            <person name="Kim J.-G."/>
            <person name="Kim S."/>
            <person name="Oh Y.-L."/>
            <person name="Kong W.-S."/>
            <person name="Park H."/>
            <person name="Jeong J."/>
            <person name="Song E.-S."/>
        </authorList>
    </citation>
    <scope>NUCLEOTIDE SEQUENCE [LARGE SCALE GENOMIC DNA]</scope>
    <source>
        <strain evidence="1">51987-8</strain>
    </source>
</reference>
<dbReference type="EMBL" id="LUEZ02000090">
    <property type="protein sequence ID" value="RDB18727.1"/>
    <property type="molecule type" value="Genomic_DNA"/>
</dbReference>